<dbReference type="RefSeq" id="WP_419150491.1">
    <property type="nucleotide sequence ID" value="NZ_CP139965.1"/>
</dbReference>
<dbReference type="InterPro" id="IPR013785">
    <property type="entry name" value="Aldolase_TIM"/>
</dbReference>
<evidence type="ECO:0000256" key="2">
    <source>
        <dbReference type="SAM" id="MobiDB-lite"/>
    </source>
</evidence>
<organism evidence="4 5">
    <name type="scientific">Paraburkholderia kururiensis</name>
    <dbReference type="NCBI Taxonomy" id="984307"/>
    <lineage>
        <taxon>Bacteria</taxon>
        <taxon>Pseudomonadati</taxon>
        <taxon>Pseudomonadota</taxon>
        <taxon>Betaproteobacteria</taxon>
        <taxon>Burkholderiales</taxon>
        <taxon>Burkholderiaceae</taxon>
        <taxon>Paraburkholderia</taxon>
    </lineage>
</organism>
<sequence length="78" mass="8054">MRVMLDSGVRRGTDVPKALAPGAHFVLVGAARHGGACGGRRGERAVRAALAAPGNQRGPGTGGRRAGRECRPRVRGAW</sequence>
<feature type="region of interest" description="Disordered" evidence="2">
    <location>
        <begin position="52"/>
        <end position="78"/>
    </location>
</feature>
<name>A0ABZ0WNX9_9BURK</name>
<dbReference type="SUPFAM" id="SSF51395">
    <property type="entry name" value="FMN-linked oxidoreductases"/>
    <property type="match status" value="1"/>
</dbReference>
<keyword evidence="5" id="KW-1185">Reference proteome</keyword>
<evidence type="ECO:0000256" key="1">
    <source>
        <dbReference type="ARBA" id="ARBA00001917"/>
    </source>
</evidence>
<dbReference type="Proteomes" id="UP001325479">
    <property type="component" value="Chromosome"/>
</dbReference>
<dbReference type="Gene3D" id="3.20.20.70">
    <property type="entry name" value="Aldolase class I"/>
    <property type="match status" value="1"/>
</dbReference>
<comment type="cofactor">
    <cofactor evidence="1">
        <name>FMN</name>
        <dbReference type="ChEBI" id="CHEBI:58210"/>
    </cofactor>
</comment>
<dbReference type="Pfam" id="PF01070">
    <property type="entry name" value="FMN_dh"/>
    <property type="match status" value="1"/>
</dbReference>
<reference evidence="4 5" key="1">
    <citation type="submission" date="2023-12" db="EMBL/GenBank/DDBJ databases">
        <title>Genome sequencing and assembly of bacterial species from a model synthetic community.</title>
        <authorList>
            <person name="Hogle S.L."/>
        </authorList>
    </citation>
    <scope>NUCLEOTIDE SEQUENCE [LARGE SCALE GENOMIC DNA]</scope>
    <source>
        <strain evidence="4 5">HAMBI 2494</strain>
    </source>
</reference>
<dbReference type="EMBL" id="CP139965">
    <property type="protein sequence ID" value="WQD79085.1"/>
    <property type="molecule type" value="Genomic_DNA"/>
</dbReference>
<evidence type="ECO:0000313" key="5">
    <source>
        <dbReference type="Proteomes" id="UP001325479"/>
    </source>
</evidence>
<evidence type="ECO:0000313" key="4">
    <source>
        <dbReference type="EMBL" id="WQD79085.1"/>
    </source>
</evidence>
<evidence type="ECO:0000259" key="3">
    <source>
        <dbReference type="Pfam" id="PF01070"/>
    </source>
</evidence>
<protein>
    <submittedName>
        <fullName evidence="4">Alpha-hydroxy-acid oxidizing protein</fullName>
    </submittedName>
</protein>
<gene>
    <name evidence="4" type="ORF">U0042_05110</name>
</gene>
<dbReference type="InterPro" id="IPR000262">
    <property type="entry name" value="FMN-dep_DH"/>
</dbReference>
<proteinExistence type="predicted"/>
<feature type="domain" description="FMN-dependent dehydrogenase" evidence="3">
    <location>
        <begin position="1"/>
        <end position="50"/>
    </location>
</feature>
<accession>A0ABZ0WNX9</accession>